<accession>A0AAD3TFV9</accession>
<feature type="binding site" description="axial binding residue" evidence="12">
    <location>
        <position position="381"/>
    </location>
    <ligand>
        <name>heme</name>
        <dbReference type="ChEBI" id="CHEBI:30413"/>
    </ligand>
    <ligandPart>
        <name>Fe</name>
        <dbReference type="ChEBI" id="CHEBI:18248"/>
    </ligandPart>
</feature>
<reference evidence="14" key="1">
    <citation type="submission" date="2023-05" db="EMBL/GenBank/DDBJ databases">
        <title>Nepenthes gracilis genome sequencing.</title>
        <authorList>
            <person name="Fukushima K."/>
        </authorList>
    </citation>
    <scope>NUCLEOTIDE SEQUENCE</scope>
    <source>
        <strain evidence="14">SING2019-196</strain>
    </source>
</reference>
<dbReference type="PRINTS" id="PR00385">
    <property type="entry name" value="P450"/>
</dbReference>
<evidence type="ECO:0000256" key="9">
    <source>
        <dbReference type="ARBA" id="ARBA00023004"/>
    </source>
</evidence>
<gene>
    <name evidence="14" type="ORF">Nepgr_029929</name>
</gene>
<evidence type="ECO:0000256" key="12">
    <source>
        <dbReference type="PIRSR" id="PIRSR602401-1"/>
    </source>
</evidence>
<dbReference type="InterPro" id="IPR017972">
    <property type="entry name" value="Cyt_P450_CS"/>
</dbReference>
<evidence type="ECO:0000256" key="10">
    <source>
        <dbReference type="ARBA" id="ARBA00023033"/>
    </source>
</evidence>
<evidence type="ECO:0000256" key="13">
    <source>
        <dbReference type="RuleBase" id="RU000461"/>
    </source>
</evidence>
<name>A0AAD3TFV9_NEPGR</name>
<keyword evidence="11" id="KW-0472">Membrane</keyword>
<dbReference type="CDD" id="cd11072">
    <property type="entry name" value="CYP71-like"/>
    <property type="match status" value="1"/>
</dbReference>
<dbReference type="GO" id="GO:0016020">
    <property type="term" value="C:membrane"/>
    <property type="evidence" value="ECO:0007669"/>
    <property type="project" value="UniProtKB-SubCell"/>
</dbReference>
<evidence type="ECO:0000256" key="2">
    <source>
        <dbReference type="ARBA" id="ARBA00004167"/>
    </source>
</evidence>
<keyword evidence="10 13" id="KW-0503">Monooxygenase</keyword>
<dbReference type="GO" id="GO:0016705">
    <property type="term" value="F:oxidoreductase activity, acting on paired donors, with incorporation or reduction of molecular oxygen"/>
    <property type="evidence" value="ECO:0007669"/>
    <property type="project" value="InterPro"/>
</dbReference>
<evidence type="ECO:0000256" key="5">
    <source>
        <dbReference type="ARBA" id="ARBA00022692"/>
    </source>
</evidence>
<keyword evidence="7" id="KW-1133">Transmembrane helix</keyword>
<dbReference type="GO" id="GO:0005506">
    <property type="term" value="F:iron ion binding"/>
    <property type="evidence" value="ECO:0007669"/>
    <property type="project" value="InterPro"/>
</dbReference>
<dbReference type="InterPro" id="IPR002401">
    <property type="entry name" value="Cyt_P450_E_grp-I"/>
</dbReference>
<dbReference type="InterPro" id="IPR036396">
    <property type="entry name" value="Cyt_P450_sf"/>
</dbReference>
<protein>
    <recommendedName>
        <fullName evidence="16">Cytochrome P450</fullName>
    </recommendedName>
</protein>
<dbReference type="SUPFAM" id="SSF48264">
    <property type="entry name" value="Cytochrome P450"/>
    <property type="match status" value="1"/>
</dbReference>
<dbReference type="PRINTS" id="PR00463">
    <property type="entry name" value="EP450I"/>
</dbReference>
<dbReference type="AlphaFoldDB" id="A0AAD3TFV9"/>
<dbReference type="Pfam" id="PF00067">
    <property type="entry name" value="p450"/>
    <property type="match status" value="1"/>
</dbReference>
<dbReference type="PROSITE" id="PS00086">
    <property type="entry name" value="CYTOCHROME_P450"/>
    <property type="match status" value="1"/>
</dbReference>
<dbReference type="PANTHER" id="PTHR47953:SF19">
    <property type="entry name" value="OS06G0641600 PROTEIN"/>
    <property type="match status" value="1"/>
</dbReference>
<evidence type="ECO:0000313" key="14">
    <source>
        <dbReference type="EMBL" id="GMH28086.1"/>
    </source>
</evidence>
<evidence type="ECO:0000256" key="11">
    <source>
        <dbReference type="ARBA" id="ARBA00023136"/>
    </source>
</evidence>
<dbReference type="GO" id="GO:0004497">
    <property type="term" value="F:monooxygenase activity"/>
    <property type="evidence" value="ECO:0007669"/>
    <property type="project" value="UniProtKB-KW"/>
</dbReference>
<organism evidence="14 15">
    <name type="scientific">Nepenthes gracilis</name>
    <name type="common">Slender pitcher plant</name>
    <dbReference type="NCBI Taxonomy" id="150966"/>
    <lineage>
        <taxon>Eukaryota</taxon>
        <taxon>Viridiplantae</taxon>
        <taxon>Streptophyta</taxon>
        <taxon>Embryophyta</taxon>
        <taxon>Tracheophyta</taxon>
        <taxon>Spermatophyta</taxon>
        <taxon>Magnoliopsida</taxon>
        <taxon>eudicotyledons</taxon>
        <taxon>Gunneridae</taxon>
        <taxon>Pentapetalae</taxon>
        <taxon>Caryophyllales</taxon>
        <taxon>Nepenthaceae</taxon>
        <taxon>Nepenthes</taxon>
    </lineage>
</organism>
<dbReference type="Gene3D" id="1.10.630.10">
    <property type="entry name" value="Cytochrome P450"/>
    <property type="match status" value="1"/>
</dbReference>
<dbReference type="EMBL" id="BSYO01000034">
    <property type="protein sequence ID" value="GMH28086.1"/>
    <property type="molecule type" value="Genomic_DNA"/>
</dbReference>
<dbReference type="InterPro" id="IPR052306">
    <property type="entry name" value="CYP450_71D"/>
</dbReference>
<evidence type="ECO:0000256" key="6">
    <source>
        <dbReference type="ARBA" id="ARBA00022723"/>
    </source>
</evidence>
<evidence type="ECO:0000256" key="7">
    <source>
        <dbReference type="ARBA" id="ARBA00022989"/>
    </source>
</evidence>
<keyword evidence="4 12" id="KW-0349">Heme</keyword>
<dbReference type="PANTHER" id="PTHR47953">
    <property type="entry name" value="OS08G0105600 PROTEIN"/>
    <property type="match status" value="1"/>
</dbReference>
<evidence type="ECO:0000256" key="4">
    <source>
        <dbReference type="ARBA" id="ARBA00022617"/>
    </source>
</evidence>
<comment type="caution">
    <text evidence="14">The sequence shown here is derived from an EMBL/GenBank/DDBJ whole genome shotgun (WGS) entry which is preliminary data.</text>
</comment>
<keyword evidence="9 12" id="KW-0408">Iron</keyword>
<dbReference type="FunFam" id="1.10.630.10:FF:000043">
    <property type="entry name" value="Cytochrome P450 99A2"/>
    <property type="match status" value="1"/>
</dbReference>
<keyword evidence="6 12" id="KW-0479">Metal-binding</keyword>
<keyword evidence="5" id="KW-0812">Transmembrane</keyword>
<evidence type="ECO:0008006" key="16">
    <source>
        <dbReference type="Google" id="ProtNLM"/>
    </source>
</evidence>
<evidence type="ECO:0000256" key="3">
    <source>
        <dbReference type="ARBA" id="ARBA00010617"/>
    </source>
</evidence>
<dbReference type="InterPro" id="IPR001128">
    <property type="entry name" value="Cyt_P450"/>
</dbReference>
<dbReference type="GO" id="GO:0020037">
    <property type="term" value="F:heme binding"/>
    <property type="evidence" value="ECO:0007669"/>
    <property type="project" value="InterPro"/>
</dbReference>
<evidence type="ECO:0000256" key="8">
    <source>
        <dbReference type="ARBA" id="ARBA00023002"/>
    </source>
</evidence>
<sequence length="441" mass="49242">MAKKYGPVMHLQLGEISTVVVSTPEAAKAVLKTHDAVFANRPDLLLPRIMTYNNSDVAWAPCGDYWRQVKRILVTELLNSKRVQSFRSIREEETAALVGSISRSASAGEVVNLSKDISGLMMGITARAAFGKKSKDEEAFGAFVQQAIQLSAGFSLADLFPSTKVLHLISGIGNKVEKLVQTSDEILENIINDHINKKENNLHDLQHEARTEDFLDVLLKVSSTYSLTTDNIKAIILDAFLAGSQTSSTTLVWAMSELVRNPTVMEKAQAEVREIYKGKDTVDESKLEELKFLKMVIKETLRLHPAAPLLLPRESIDRCKIYEYEIPTKSRVLVNAWAIHRDPNLWPDPERFDPERFAVKPADMKGTDFVYLPFGTGRRMCPGMSFGLANVDLPLAVLLFHFDWTLSDGSSPEDLDMAEVLGTVVRRKNDLLLTPHLSSFK</sequence>
<comment type="subcellular location">
    <subcellularLocation>
        <location evidence="2">Membrane</location>
        <topology evidence="2">Single-pass membrane protein</topology>
    </subcellularLocation>
</comment>
<keyword evidence="15" id="KW-1185">Reference proteome</keyword>
<keyword evidence="8 13" id="KW-0560">Oxidoreductase</keyword>
<evidence type="ECO:0000256" key="1">
    <source>
        <dbReference type="ARBA" id="ARBA00001971"/>
    </source>
</evidence>
<comment type="similarity">
    <text evidence="3 13">Belongs to the cytochrome P450 family.</text>
</comment>
<comment type="cofactor">
    <cofactor evidence="1 12">
        <name>heme</name>
        <dbReference type="ChEBI" id="CHEBI:30413"/>
    </cofactor>
</comment>
<dbReference type="Proteomes" id="UP001279734">
    <property type="component" value="Unassembled WGS sequence"/>
</dbReference>
<proteinExistence type="inferred from homology"/>
<evidence type="ECO:0000313" key="15">
    <source>
        <dbReference type="Proteomes" id="UP001279734"/>
    </source>
</evidence>